<organism evidence="1 2">
    <name type="scientific">Saccharopolyspora flava</name>
    <dbReference type="NCBI Taxonomy" id="95161"/>
    <lineage>
        <taxon>Bacteria</taxon>
        <taxon>Bacillati</taxon>
        <taxon>Actinomycetota</taxon>
        <taxon>Actinomycetes</taxon>
        <taxon>Pseudonocardiales</taxon>
        <taxon>Pseudonocardiaceae</taxon>
        <taxon>Saccharopolyspora</taxon>
    </lineage>
</organism>
<accession>A0A1I6STZ1</accession>
<gene>
    <name evidence="1" type="ORF">SAMN05660874_03414</name>
</gene>
<name>A0A1I6STZ1_9PSEU</name>
<dbReference type="Proteomes" id="UP000198852">
    <property type="component" value="Unassembled WGS sequence"/>
</dbReference>
<evidence type="ECO:0000313" key="2">
    <source>
        <dbReference type="Proteomes" id="UP000198852"/>
    </source>
</evidence>
<sequence length="89" mass="9646">MPGDYRQAHWDGFHRAMDTGESGLEGTAIHLPVTCHDGRIRVFPGMFSVLRDPYGHALGAAATYTAARDDAQPFTPLELPAQRLRPGAG</sequence>
<keyword evidence="2" id="KW-1185">Reference proteome</keyword>
<evidence type="ECO:0000313" key="1">
    <source>
        <dbReference type="EMBL" id="SFS80338.1"/>
    </source>
</evidence>
<reference evidence="2" key="1">
    <citation type="submission" date="2016-10" db="EMBL/GenBank/DDBJ databases">
        <authorList>
            <person name="Varghese N."/>
            <person name="Submissions S."/>
        </authorList>
    </citation>
    <scope>NUCLEOTIDE SEQUENCE [LARGE SCALE GENOMIC DNA]</scope>
    <source>
        <strain evidence="2">DSM 44771</strain>
    </source>
</reference>
<dbReference type="EMBL" id="FOZX01000005">
    <property type="protein sequence ID" value="SFS80338.1"/>
    <property type="molecule type" value="Genomic_DNA"/>
</dbReference>
<dbReference type="AlphaFoldDB" id="A0A1I6STZ1"/>
<protein>
    <submittedName>
        <fullName evidence="1">Uncharacterized protein</fullName>
    </submittedName>
</protein>
<proteinExistence type="predicted"/>